<evidence type="ECO:0000259" key="6">
    <source>
        <dbReference type="PROSITE" id="PS50011"/>
    </source>
</evidence>
<dbReference type="SUPFAM" id="SSF56112">
    <property type="entry name" value="Protein kinase-like (PK-like)"/>
    <property type="match status" value="1"/>
</dbReference>
<keyword evidence="1" id="KW-0723">Serine/threonine-protein kinase</keyword>
<dbReference type="Pfam" id="PF00069">
    <property type="entry name" value="Pkinase"/>
    <property type="match status" value="1"/>
</dbReference>
<dbReference type="AlphaFoldDB" id="A0A9N9B2T1"/>
<feature type="domain" description="Protein kinase" evidence="6">
    <location>
        <begin position="1"/>
        <end position="119"/>
    </location>
</feature>
<dbReference type="EMBL" id="CAJVPZ010004705">
    <property type="protein sequence ID" value="CAG8550453.1"/>
    <property type="molecule type" value="Genomic_DNA"/>
</dbReference>
<dbReference type="PANTHER" id="PTHR24351">
    <property type="entry name" value="RIBOSOMAL PROTEIN S6 KINASE"/>
    <property type="match status" value="1"/>
</dbReference>
<comment type="caution">
    <text evidence="7">The sequence shown here is derived from an EMBL/GenBank/DDBJ whole genome shotgun (WGS) entry which is preliminary data.</text>
</comment>
<dbReference type="Proteomes" id="UP000789396">
    <property type="component" value="Unassembled WGS sequence"/>
</dbReference>
<accession>A0A9N9B2T1</accession>
<keyword evidence="5" id="KW-0067">ATP-binding</keyword>
<sequence length="119" mass="13486">MGLFHIHHKQIIHRDLHSGNILVDDPNSLLRSIRIGDFGISKPANSIKDTKEIYGVIPYIAPEIFNGEKYTTASDIYSFGMVMWEMTIGQKPFSDRNHDGLLILDILNGLRPELNNDLP</sequence>
<evidence type="ECO:0000256" key="4">
    <source>
        <dbReference type="ARBA" id="ARBA00022777"/>
    </source>
</evidence>
<evidence type="ECO:0000256" key="3">
    <source>
        <dbReference type="ARBA" id="ARBA00022741"/>
    </source>
</evidence>
<evidence type="ECO:0000313" key="8">
    <source>
        <dbReference type="Proteomes" id="UP000789396"/>
    </source>
</evidence>
<keyword evidence="4" id="KW-0418">Kinase</keyword>
<organism evidence="7 8">
    <name type="scientific">Racocetra fulgida</name>
    <dbReference type="NCBI Taxonomy" id="60492"/>
    <lineage>
        <taxon>Eukaryota</taxon>
        <taxon>Fungi</taxon>
        <taxon>Fungi incertae sedis</taxon>
        <taxon>Mucoromycota</taxon>
        <taxon>Glomeromycotina</taxon>
        <taxon>Glomeromycetes</taxon>
        <taxon>Diversisporales</taxon>
        <taxon>Gigasporaceae</taxon>
        <taxon>Racocetra</taxon>
    </lineage>
</organism>
<evidence type="ECO:0000256" key="2">
    <source>
        <dbReference type="ARBA" id="ARBA00022679"/>
    </source>
</evidence>
<name>A0A9N9B2T1_9GLOM</name>
<dbReference type="InterPro" id="IPR011009">
    <property type="entry name" value="Kinase-like_dom_sf"/>
</dbReference>
<dbReference type="InterPro" id="IPR000719">
    <property type="entry name" value="Prot_kinase_dom"/>
</dbReference>
<evidence type="ECO:0000313" key="7">
    <source>
        <dbReference type="EMBL" id="CAG8550453.1"/>
    </source>
</evidence>
<evidence type="ECO:0000256" key="1">
    <source>
        <dbReference type="ARBA" id="ARBA00022527"/>
    </source>
</evidence>
<dbReference type="GO" id="GO:0004674">
    <property type="term" value="F:protein serine/threonine kinase activity"/>
    <property type="evidence" value="ECO:0007669"/>
    <property type="project" value="UniProtKB-KW"/>
</dbReference>
<keyword evidence="3" id="KW-0547">Nucleotide-binding</keyword>
<dbReference type="Gene3D" id="1.10.510.10">
    <property type="entry name" value="Transferase(Phosphotransferase) domain 1"/>
    <property type="match status" value="1"/>
</dbReference>
<dbReference type="OrthoDB" id="4062651at2759"/>
<keyword evidence="2" id="KW-0808">Transferase</keyword>
<proteinExistence type="predicted"/>
<evidence type="ECO:0000256" key="5">
    <source>
        <dbReference type="ARBA" id="ARBA00022840"/>
    </source>
</evidence>
<gene>
    <name evidence="7" type="ORF">RFULGI_LOCUS4627</name>
</gene>
<dbReference type="GO" id="GO:0005524">
    <property type="term" value="F:ATP binding"/>
    <property type="evidence" value="ECO:0007669"/>
    <property type="project" value="UniProtKB-KW"/>
</dbReference>
<feature type="non-terminal residue" evidence="7">
    <location>
        <position position="119"/>
    </location>
</feature>
<reference evidence="7" key="1">
    <citation type="submission" date="2021-06" db="EMBL/GenBank/DDBJ databases">
        <authorList>
            <person name="Kallberg Y."/>
            <person name="Tangrot J."/>
            <person name="Rosling A."/>
        </authorList>
    </citation>
    <scope>NUCLEOTIDE SEQUENCE</scope>
    <source>
        <strain evidence="7">IN212</strain>
    </source>
</reference>
<keyword evidence="8" id="KW-1185">Reference proteome</keyword>
<protein>
    <submittedName>
        <fullName evidence="7">17962_t:CDS:1</fullName>
    </submittedName>
</protein>
<dbReference type="PROSITE" id="PS50011">
    <property type="entry name" value="PROTEIN_KINASE_DOM"/>
    <property type="match status" value="1"/>
</dbReference>